<keyword evidence="2" id="KW-1185">Reference proteome</keyword>
<organism evidence="1 2">
    <name type="scientific">Ornithinibacillus halotolerans</name>
    <dbReference type="NCBI Taxonomy" id="1274357"/>
    <lineage>
        <taxon>Bacteria</taxon>
        <taxon>Bacillati</taxon>
        <taxon>Bacillota</taxon>
        <taxon>Bacilli</taxon>
        <taxon>Bacillales</taxon>
        <taxon>Bacillaceae</taxon>
        <taxon>Ornithinibacillus</taxon>
    </lineage>
</organism>
<reference evidence="1" key="2">
    <citation type="submission" date="2020-09" db="EMBL/GenBank/DDBJ databases">
        <authorList>
            <person name="Sun Q."/>
            <person name="Zhou Y."/>
        </authorList>
    </citation>
    <scope>NUCLEOTIDE SEQUENCE</scope>
    <source>
        <strain evidence="1">CGMCC 1.12408</strain>
    </source>
</reference>
<name>A0A916S7K3_9BACI</name>
<dbReference type="Pfam" id="PF17334">
    <property type="entry name" value="CsgA"/>
    <property type="match status" value="1"/>
</dbReference>
<proteinExistence type="predicted"/>
<evidence type="ECO:0000313" key="1">
    <source>
        <dbReference type="EMBL" id="GGA85458.1"/>
    </source>
</evidence>
<dbReference type="Proteomes" id="UP000613512">
    <property type="component" value="Unassembled WGS sequence"/>
</dbReference>
<accession>A0A916S7K3</accession>
<dbReference type="EMBL" id="BMEY01000018">
    <property type="protein sequence ID" value="GGA85458.1"/>
    <property type="molecule type" value="Genomic_DNA"/>
</dbReference>
<reference evidence="1" key="1">
    <citation type="journal article" date="2014" name="Int. J. Syst. Evol. Microbiol.">
        <title>Complete genome sequence of Corynebacterium casei LMG S-19264T (=DSM 44701T), isolated from a smear-ripened cheese.</title>
        <authorList>
            <consortium name="US DOE Joint Genome Institute (JGI-PGF)"/>
            <person name="Walter F."/>
            <person name="Albersmeier A."/>
            <person name="Kalinowski J."/>
            <person name="Ruckert C."/>
        </authorList>
    </citation>
    <scope>NUCLEOTIDE SEQUENCE</scope>
    <source>
        <strain evidence="1">CGMCC 1.12408</strain>
    </source>
</reference>
<dbReference type="AlphaFoldDB" id="A0A916S7K3"/>
<sequence>MKTIDHTLHYLRESLSNYEDHELSTTIYNKLTNNTYQNEKAFVDALDDKEMQYLEKILEREINYAENAQDPLRVEQLKEVYEQIF</sequence>
<gene>
    <name evidence="1" type="primary">csgA</name>
    <name evidence="1" type="ORF">GCM10008025_30590</name>
</gene>
<dbReference type="InterPro" id="IPR020255">
    <property type="entry name" value="CsgA"/>
</dbReference>
<evidence type="ECO:0000313" key="2">
    <source>
        <dbReference type="Proteomes" id="UP000613512"/>
    </source>
</evidence>
<comment type="caution">
    <text evidence="1">The sequence shown here is derived from an EMBL/GenBank/DDBJ whole genome shotgun (WGS) entry which is preliminary data.</text>
</comment>
<protein>
    <submittedName>
        <fullName evidence="1">Sigma-G-dependent sporulation-specific SASP protein</fullName>
    </submittedName>
</protein>